<evidence type="ECO:0000256" key="6">
    <source>
        <dbReference type="SAM" id="Phobius"/>
    </source>
</evidence>
<comment type="subcellular location">
    <subcellularLocation>
        <location evidence="1">Cell membrane</location>
        <topology evidence="1">Multi-pass membrane protein</topology>
    </subcellularLocation>
</comment>
<dbReference type="NCBIfam" id="TIGR00360">
    <property type="entry name" value="ComEC_N-term"/>
    <property type="match status" value="1"/>
</dbReference>
<feature type="domain" description="ComEC/Rec2-related protein" evidence="7">
    <location>
        <begin position="214"/>
        <end position="475"/>
    </location>
</feature>
<keyword evidence="2" id="KW-1003">Cell membrane</keyword>
<evidence type="ECO:0000313" key="9">
    <source>
        <dbReference type="EMBL" id="RLC37672.1"/>
    </source>
</evidence>
<gene>
    <name evidence="9" type="ORF">DRH29_01075</name>
</gene>
<feature type="transmembrane region" description="Helical" evidence="6">
    <location>
        <begin position="333"/>
        <end position="352"/>
    </location>
</feature>
<dbReference type="Pfam" id="PF13567">
    <property type="entry name" value="DUF4131"/>
    <property type="match status" value="1"/>
</dbReference>
<dbReference type="Proteomes" id="UP000281261">
    <property type="component" value="Unassembled WGS sequence"/>
</dbReference>
<feature type="transmembrane region" description="Helical" evidence="6">
    <location>
        <begin position="7"/>
        <end position="23"/>
    </location>
</feature>
<dbReference type="AlphaFoldDB" id="A0A420ZDI6"/>
<feature type="transmembrane region" description="Helical" evidence="6">
    <location>
        <begin position="238"/>
        <end position="257"/>
    </location>
</feature>
<dbReference type="GO" id="GO:0005886">
    <property type="term" value="C:plasma membrane"/>
    <property type="evidence" value="ECO:0007669"/>
    <property type="project" value="UniProtKB-SubCell"/>
</dbReference>
<evidence type="ECO:0000259" key="7">
    <source>
        <dbReference type="Pfam" id="PF03772"/>
    </source>
</evidence>
<comment type="caution">
    <text evidence="9">The sequence shown here is derived from an EMBL/GenBank/DDBJ whole genome shotgun (WGS) entry which is preliminary data.</text>
</comment>
<keyword evidence="4 6" id="KW-1133">Transmembrane helix</keyword>
<sequence>MVYPYQVVAIFGLSFLFGVLIASYFHLPIWIILLGIFLFGITLFLKRRVLIRLISVFGLGMLLGWWRYDAVIQPVQNSVADWAGETITVSGFVKSDPETINNVQTLHLDVYSIEKKPAAGKILLSTWPLPRFYYGDELTMKAKISLPKLTPEFDYAAYLRKDGIYALGQTVSEVSILRSPRNSVLYWLYKAKHWLSGQINKFLPEPDSALMNGLLLGLRTQLPEQFKELLQYSGTTHIIALSGFNITVIAGFFLWMFGAIPRRFGLIMAGLGILLFVLMTGAASSVVRAAIMGGIMLLAAYLHRRRSLFNAVIVAAMIMVAINPLVLQYDAGFQLSVAATIGLIAITPLVLPKLSGFPIVVKEALATTAAATVAVIPLVVFHFGGFSLYTILANLLVVPLVPITMLTGFATLVIHLAVPFWGFIGLASFALTRVLVNIISFFGSLPYAFVELPPLSPVWPVIYYLLLIVGVYWLKNVQSKT</sequence>
<dbReference type="InterPro" id="IPR025405">
    <property type="entry name" value="DUF4131"/>
</dbReference>
<dbReference type="Pfam" id="PF03772">
    <property type="entry name" value="Competence"/>
    <property type="match status" value="1"/>
</dbReference>
<proteinExistence type="predicted"/>
<evidence type="ECO:0000256" key="1">
    <source>
        <dbReference type="ARBA" id="ARBA00004651"/>
    </source>
</evidence>
<feature type="transmembrane region" description="Helical" evidence="6">
    <location>
        <begin position="264"/>
        <end position="280"/>
    </location>
</feature>
<dbReference type="PANTHER" id="PTHR30619:SF7">
    <property type="entry name" value="BETA-LACTAMASE DOMAIN PROTEIN"/>
    <property type="match status" value="1"/>
</dbReference>
<evidence type="ECO:0000256" key="2">
    <source>
        <dbReference type="ARBA" id="ARBA00022475"/>
    </source>
</evidence>
<organism evidence="9 10">
    <name type="scientific">candidate division Kazan bacterium</name>
    <dbReference type="NCBI Taxonomy" id="2202143"/>
    <lineage>
        <taxon>Bacteria</taxon>
        <taxon>Bacteria division Kazan-3B-28</taxon>
    </lineage>
</organism>
<dbReference type="EMBL" id="QMNG01000002">
    <property type="protein sequence ID" value="RLC37672.1"/>
    <property type="molecule type" value="Genomic_DNA"/>
</dbReference>
<evidence type="ECO:0008006" key="11">
    <source>
        <dbReference type="Google" id="ProtNLM"/>
    </source>
</evidence>
<keyword evidence="3 6" id="KW-0812">Transmembrane</keyword>
<accession>A0A420ZDI6</accession>
<feature type="transmembrane region" description="Helical" evidence="6">
    <location>
        <begin position="420"/>
        <end position="445"/>
    </location>
</feature>
<feature type="transmembrane region" description="Helical" evidence="6">
    <location>
        <begin position="364"/>
        <end position="385"/>
    </location>
</feature>
<name>A0A420ZDI6_UNCK3</name>
<dbReference type="InterPro" id="IPR052159">
    <property type="entry name" value="Competence_DNA_uptake"/>
</dbReference>
<keyword evidence="5 6" id="KW-0472">Membrane</keyword>
<evidence type="ECO:0000313" key="10">
    <source>
        <dbReference type="Proteomes" id="UP000281261"/>
    </source>
</evidence>
<reference evidence="9 10" key="1">
    <citation type="submission" date="2018-06" db="EMBL/GenBank/DDBJ databases">
        <title>Extensive metabolic versatility and redundancy in microbially diverse, dynamic hydrothermal sediments.</title>
        <authorList>
            <person name="Dombrowski N."/>
            <person name="Teske A."/>
            <person name="Baker B.J."/>
        </authorList>
    </citation>
    <scope>NUCLEOTIDE SEQUENCE [LARGE SCALE GENOMIC DNA]</scope>
    <source>
        <strain evidence="9">B79_G16</strain>
    </source>
</reference>
<feature type="transmembrane region" description="Helical" evidence="6">
    <location>
        <begin position="391"/>
        <end position="413"/>
    </location>
</feature>
<feature type="transmembrane region" description="Helical" evidence="6">
    <location>
        <begin position="309"/>
        <end position="327"/>
    </location>
</feature>
<dbReference type="InterPro" id="IPR004477">
    <property type="entry name" value="ComEC_N"/>
</dbReference>
<feature type="transmembrane region" description="Helical" evidence="6">
    <location>
        <begin position="457"/>
        <end position="474"/>
    </location>
</feature>
<dbReference type="PANTHER" id="PTHR30619">
    <property type="entry name" value="DNA INTERNALIZATION/COMPETENCE PROTEIN COMEC/REC2"/>
    <property type="match status" value="1"/>
</dbReference>
<feature type="domain" description="DUF4131" evidence="8">
    <location>
        <begin position="25"/>
        <end position="169"/>
    </location>
</feature>
<evidence type="ECO:0000256" key="5">
    <source>
        <dbReference type="ARBA" id="ARBA00023136"/>
    </source>
</evidence>
<evidence type="ECO:0000256" key="4">
    <source>
        <dbReference type="ARBA" id="ARBA00022989"/>
    </source>
</evidence>
<evidence type="ECO:0000256" key="3">
    <source>
        <dbReference type="ARBA" id="ARBA00022692"/>
    </source>
</evidence>
<evidence type="ECO:0000259" key="8">
    <source>
        <dbReference type="Pfam" id="PF13567"/>
    </source>
</evidence>
<protein>
    <recommendedName>
        <fullName evidence="11">ComEC family competence protein</fullName>
    </recommendedName>
</protein>
<feature type="transmembrane region" description="Helical" evidence="6">
    <location>
        <begin position="29"/>
        <end position="45"/>
    </location>
</feature>